<feature type="transmembrane region" description="Helical" evidence="7">
    <location>
        <begin position="184"/>
        <end position="206"/>
    </location>
</feature>
<sequence>MNNRKKLKPGKVLLYIILSLGAFLMVLPFIWTILSSLKTMGQTFTSPPVIFPNPVKWENYPKSLSALPFGRAYFNSFYIAFIVVVIQLLTATMAGYAFGKLKFRGHNAIFILFLATMMIPSQVTMIPLFIIMKNVGLLGSHLSLILPASLFNAFGVFLMRQFIAGLPDELEEAAIIDGAKVPQIFVKIILPLVKPSLAAYGIFVFLGQWNNFLYPLIFLNKTETFTVPLLLNFFKGTYATDYPLLMAGTVISVLPVLVVYMFFQNQIIQGIAITGMKN</sequence>
<keyword evidence="4 7" id="KW-0812">Transmembrane</keyword>
<feature type="transmembrane region" description="Helical" evidence="7">
    <location>
        <begin position="12"/>
        <end position="34"/>
    </location>
</feature>
<dbReference type="Gene3D" id="1.10.3720.10">
    <property type="entry name" value="MetI-like"/>
    <property type="match status" value="1"/>
</dbReference>
<evidence type="ECO:0000256" key="5">
    <source>
        <dbReference type="ARBA" id="ARBA00022989"/>
    </source>
</evidence>
<gene>
    <name evidence="9" type="ORF">INP51_14850</name>
</gene>
<evidence type="ECO:0000313" key="10">
    <source>
        <dbReference type="Proteomes" id="UP000593601"/>
    </source>
</evidence>
<evidence type="ECO:0000256" key="7">
    <source>
        <dbReference type="RuleBase" id="RU363032"/>
    </source>
</evidence>
<dbReference type="EMBL" id="CP063304">
    <property type="protein sequence ID" value="QOV19206.1"/>
    <property type="molecule type" value="Genomic_DNA"/>
</dbReference>
<keyword evidence="5 7" id="KW-1133">Transmembrane helix</keyword>
<dbReference type="Pfam" id="PF00528">
    <property type="entry name" value="BPD_transp_1"/>
    <property type="match status" value="1"/>
</dbReference>
<dbReference type="SUPFAM" id="SSF161098">
    <property type="entry name" value="MetI-like"/>
    <property type="match status" value="1"/>
</dbReference>
<dbReference type="InterPro" id="IPR000515">
    <property type="entry name" value="MetI-like"/>
</dbReference>
<dbReference type="PROSITE" id="PS50928">
    <property type="entry name" value="ABC_TM1"/>
    <property type="match status" value="1"/>
</dbReference>
<evidence type="ECO:0000256" key="2">
    <source>
        <dbReference type="ARBA" id="ARBA00022448"/>
    </source>
</evidence>
<reference evidence="9 10" key="1">
    <citation type="submission" date="2020-10" db="EMBL/GenBank/DDBJ databases">
        <title>Blautia liquoris sp.nov., isolated from the mud in a fermentation cellar used for the production of Chinese strong-flavoured liquor.</title>
        <authorList>
            <person name="Lu L."/>
        </authorList>
    </citation>
    <scope>NUCLEOTIDE SEQUENCE [LARGE SCALE GENOMIC DNA]</scope>
    <source>
        <strain evidence="9 10">LZLJ-3</strain>
    </source>
</reference>
<proteinExistence type="inferred from homology"/>
<evidence type="ECO:0000256" key="6">
    <source>
        <dbReference type="ARBA" id="ARBA00023136"/>
    </source>
</evidence>
<organism evidence="9 10">
    <name type="scientific">Blautia liquoris</name>
    <dbReference type="NCBI Taxonomy" id="2779518"/>
    <lineage>
        <taxon>Bacteria</taxon>
        <taxon>Bacillati</taxon>
        <taxon>Bacillota</taxon>
        <taxon>Clostridia</taxon>
        <taxon>Lachnospirales</taxon>
        <taxon>Lachnospiraceae</taxon>
        <taxon>Blautia</taxon>
    </lineage>
</organism>
<dbReference type="Proteomes" id="UP000593601">
    <property type="component" value="Chromosome"/>
</dbReference>
<dbReference type="InterPro" id="IPR035906">
    <property type="entry name" value="MetI-like_sf"/>
</dbReference>
<feature type="domain" description="ABC transmembrane type-1" evidence="8">
    <location>
        <begin position="73"/>
        <end position="263"/>
    </location>
</feature>
<accession>A0A7M2RFT4</accession>
<feature type="transmembrane region" description="Helical" evidence="7">
    <location>
        <begin position="110"/>
        <end position="132"/>
    </location>
</feature>
<evidence type="ECO:0000256" key="3">
    <source>
        <dbReference type="ARBA" id="ARBA00022475"/>
    </source>
</evidence>
<dbReference type="KEGG" id="bliq:INP51_14850"/>
<feature type="transmembrane region" description="Helical" evidence="7">
    <location>
        <begin position="144"/>
        <end position="163"/>
    </location>
</feature>
<evidence type="ECO:0000256" key="4">
    <source>
        <dbReference type="ARBA" id="ARBA00022692"/>
    </source>
</evidence>
<dbReference type="GO" id="GO:0055085">
    <property type="term" value="P:transmembrane transport"/>
    <property type="evidence" value="ECO:0007669"/>
    <property type="project" value="InterPro"/>
</dbReference>
<evidence type="ECO:0000313" key="9">
    <source>
        <dbReference type="EMBL" id="QOV19206.1"/>
    </source>
</evidence>
<keyword evidence="2 7" id="KW-0813">Transport</keyword>
<keyword evidence="3" id="KW-1003">Cell membrane</keyword>
<feature type="transmembrane region" description="Helical" evidence="7">
    <location>
        <begin position="77"/>
        <end position="98"/>
    </location>
</feature>
<name>A0A7M2RFT4_9FIRM</name>
<keyword evidence="10" id="KW-1185">Reference proteome</keyword>
<protein>
    <submittedName>
        <fullName evidence="9">Carbohydrate ABC transporter permease</fullName>
    </submittedName>
</protein>
<comment type="similarity">
    <text evidence="7">Belongs to the binding-protein-dependent transport system permease family.</text>
</comment>
<dbReference type="CDD" id="cd06261">
    <property type="entry name" value="TM_PBP2"/>
    <property type="match status" value="1"/>
</dbReference>
<evidence type="ECO:0000256" key="1">
    <source>
        <dbReference type="ARBA" id="ARBA00004651"/>
    </source>
</evidence>
<dbReference type="GO" id="GO:0005886">
    <property type="term" value="C:plasma membrane"/>
    <property type="evidence" value="ECO:0007669"/>
    <property type="project" value="UniProtKB-SubCell"/>
</dbReference>
<dbReference type="RefSeq" id="WP_193735553.1">
    <property type="nucleotide sequence ID" value="NZ_CP063304.1"/>
</dbReference>
<feature type="transmembrane region" description="Helical" evidence="7">
    <location>
        <begin position="243"/>
        <end position="263"/>
    </location>
</feature>
<comment type="subcellular location">
    <subcellularLocation>
        <location evidence="1 7">Cell membrane</location>
        <topology evidence="1 7">Multi-pass membrane protein</topology>
    </subcellularLocation>
</comment>
<keyword evidence="6 7" id="KW-0472">Membrane</keyword>
<dbReference type="PANTHER" id="PTHR43744">
    <property type="entry name" value="ABC TRANSPORTER PERMEASE PROTEIN MG189-RELATED-RELATED"/>
    <property type="match status" value="1"/>
</dbReference>
<dbReference type="PANTHER" id="PTHR43744:SF12">
    <property type="entry name" value="ABC TRANSPORTER PERMEASE PROTEIN MG189-RELATED"/>
    <property type="match status" value="1"/>
</dbReference>
<dbReference type="AlphaFoldDB" id="A0A7M2RFT4"/>
<evidence type="ECO:0000259" key="8">
    <source>
        <dbReference type="PROSITE" id="PS50928"/>
    </source>
</evidence>